<dbReference type="EMBL" id="CP119908">
    <property type="protein sequence ID" value="WFD17816.1"/>
    <property type="molecule type" value="Genomic_DNA"/>
</dbReference>
<gene>
    <name evidence="4" type="ORF">MCAP1_000025</name>
</gene>
<keyword evidence="3" id="KW-0472">Membrane</keyword>
<dbReference type="PANTHER" id="PTHR35560">
    <property type="entry name" value="BLL0132 PROTEIN"/>
    <property type="match status" value="1"/>
</dbReference>
<accession>A0AAF0E441</accession>
<evidence type="ECO:0000256" key="3">
    <source>
        <dbReference type="SAM" id="Phobius"/>
    </source>
</evidence>
<organism evidence="4 5">
    <name type="scientific">Malassezia caprae</name>
    <dbReference type="NCBI Taxonomy" id="1381934"/>
    <lineage>
        <taxon>Eukaryota</taxon>
        <taxon>Fungi</taxon>
        <taxon>Dikarya</taxon>
        <taxon>Basidiomycota</taxon>
        <taxon>Ustilaginomycotina</taxon>
        <taxon>Malasseziomycetes</taxon>
        <taxon>Malasseziales</taxon>
        <taxon>Malasseziaceae</taxon>
        <taxon>Malassezia</taxon>
    </lineage>
</organism>
<feature type="transmembrane region" description="Helical" evidence="3">
    <location>
        <begin position="269"/>
        <end position="287"/>
    </location>
</feature>
<comment type="catalytic activity">
    <reaction evidence="2">
        <text>a monoacylglycerol + H2O = glycerol + a fatty acid + H(+)</text>
        <dbReference type="Rhea" id="RHEA:15245"/>
        <dbReference type="ChEBI" id="CHEBI:15377"/>
        <dbReference type="ChEBI" id="CHEBI:15378"/>
        <dbReference type="ChEBI" id="CHEBI:17408"/>
        <dbReference type="ChEBI" id="CHEBI:17754"/>
        <dbReference type="ChEBI" id="CHEBI:28868"/>
    </reaction>
</comment>
<proteinExistence type="predicted"/>
<keyword evidence="5" id="KW-1185">Reference proteome</keyword>
<dbReference type="SUPFAM" id="SSF53474">
    <property type="entry name" value="alpha/beta-Hydrolases"/>
    <property type="match status" value="1"/>
</dbReference>
<dbReference type="Gene3D" id="3.40.50.1820">
    <property type="entry name" value="alpha/beta hydrolase"/>
    <property type="match status" value="1"/>
</dbReference>
<keyword evidence="3" id="KW-0812">Transmembrane</keyword>
<protein>
    <submittedName>
        <fullName evidence="4">Uncharacterized protein</fullName>
    </submittedName>
</protein>
<evidence type="ECO:0000256" key="1">
    <source>
        <dbReference type="ARBA" id="ARBA00047591"/>
    </source>
</evidence>
<name>A0AAF0E441_9BASI</name>
<dbReference type="InterPro" id="IPR029058">
    <property type="entry name" value="AB_hydrolase_fold"/>
</dbReference>
<dbReference type="Proteomes" id="UP001220961">
    <property type="component" value="Chromosome 1"/>
</dbReference>
<keyword evidence="3" id="KW-1133">Transmembrane helix</keyword>
<evidence type="ECO:0000256" key="2">
    <source>
        <dbReference type="ARBA" id="ARBA00048461"/>
    </source>
</evidence>
<reference evidence="4" key="1">
    <citation type="submission" date="2023-03" db="EMBL/GenBank/DDBJ databases">
        <title>Mating type loci evolution in Malassezia.</title>
        <authorList>
            <person name="Coelho M.A."/>
        </authorList>
    </citation>
    <scope>NUCLEOTIDE SEQUENCE</scope>
    <source>
        <strain evidence="4">CBS 10434</strain>
    </source>
</reference>
<dbReference type="AlphaFoldDB" id="A0AAF0E441"/>
<evidence type="ECO:0000313" key="5">
    <source>
        <dbReference type="Proteomes" id="UP001220961"/>
    </source>
</evidence>
<evidence type="ECO:0000313" key="4">
    <source>
        <dbReference type="EMBL" id="WFD17816.1"/>
    </source>
</evidence>
<sequence length="313" mass="35720">MSPIKDRKFHSNWQMGGSSQSPSLQSGSVTFYAALDKMIDSVMDGNWFPNVNQVVVAGHSLGGQAAMRYALMRKKRRYESNIKFWIGNPGSWTWLTNSTDTRRLNYDPKNLQEDCTADIDTWPYGLGGNTSKIGKYARSRVLANVSDTVALYRWRNIQYALALLDNGSGDTHCPAQYQGYNHLHRGSNFALALAQMPGGWPANHSLNYVAGVSHQDYEMYADTRSMEYIFLKDFHTKFPDLYTPHSHKNKTTPAYADDHAWEAPIYRTIAWVILVVCIVAIIAGLFICQQCFKANANDWDRDYWEYDSKRRLL</sequence>
<dbReference type="PANTHER" id="PTHR35560:SF3">
    <property type="entry name" value="PEPTIDASE S9 PROLYL OLIGOPEPTIDASE CATALYTIC DOMAIN-CONTAINING PROTEIN"/>
    <property type="match status" value="1"/>
</dbReference>
<comment type="catalytic activity">
    <reaction evidence="1">
        <text>a diacylglycerol + H2O = a monoacylglycerol + a fatty acid + H(+)</text>
        <dbReference type="Rhea" id="RHEA:32731"/>
        <dbReference type="ChEBI" id="CHEBI:15377"/>
        <dbReference type="ChEBI" id="CHEBI:15378"/>
        <dbReference type="ChEBI" id="CHEBI:17408"/>
        <dbReference type="ChEBI" id="CHEBI:18035"/>
        <dbReference type="ChEBI" id="CHEBI:28868"/>
    </reaction>
</comment>